<gene>
    <name evidence="4" type="ORF">HII17_10145</name>
</gene>
<evidence type="ECO:0000313" key="5">
    <source>
        <dbReference type="Proteomes" id="UP000568664"/>
    </source>
</evidence>
<keyword evidence="3" id="KW-0472">Membrane</keyword>
<dbReference type="Proteomes" id="UP000568664">
    <property type="component" value="Unassembled WGS sequence"/>
</dbReference>
<dbReference type="RefSeq" id="WP_169075256.1">
    <property type="nucleotide sequence ID" value="NZ_JABBXH010000003.1"/>
</dbReference>
<sequence length="389" mass="42826">MSVINQMLKDLEKRNTDAGESSTGPVVIAQSNDKSSMMLVTILVSVLVTLALVSAVWFYQENKLLKQQQPATANDVHQQNQQAQQLVNAFEKIAQQSKAIKEAATEEQHFSAKPAETTQVQVAMQEKESNGEKLTPNALANQQKTDLVTEEAQGNTDVASSKKVVRENNPAIESNTVSQSTNEKPQLKSLSSLSIARKQLSPSELAEQKLANAEKALMDKEGEKAEQLLQDVLLLKPDHIEARKKLAAIWYAQKSYNPTINLLNQGIDQLPQEPDFRLMKAKILLQQNFPEQALSSLEPLAHIQSVDYQALLATAGQAANKHLIVIGAYQQLVLLQPNKGKWHLGLAVAYDRNSQFSEAVSAYQNALNVGDLSAQSQQFAEQRILALGD</sequence>
<feature type="compositionally biased region" description="Polar residues" evidence="2">
    <location>
        <begin position="149"/>
        <end position="159"/>
    </location>
</feature>
<keyword evidence="5" id="KW-1185">Reference proteome</keyword>
<organism evidence="4 5">
    <name type="scientific">Thalassotalea algicola</name>
    <dbReference type="NCBI Taxonomy" id="2716224"/>
    <lineage>
        <taxon>Bacteria</taxon>
        <taxon>Pseudomonadati</taxon>
        <taxon>Pseudomonadota</taxon>
        <taxon>Gammaproteobacteria</taxon>
        <taxon>Alteromonadales</taxon>
        <taxon>Colwelliaceae</taxon>
        <taxon>Thalassotalea</taxon>
    </lineage>
</organism>
<proteinExistence type="predicted"/>
<dbReference type="EMBL" id="JABBXH010000003">
    <property type="protein sequence ID" value="NMP31927.1"/>
    <property type="molecule type" value="Genomic_DNA"/>
</dbReference>
<name>A0A7Y0LCR7_9GAMM</name>
<dbReference type="SUPFAM" id="SSF48452">
    <property type="entry name" value="TPR-like"/>
    <property type="match status" value="1"/>
</dbReference>
<keyword evidence="3" id="KW-0812">Transmembrane</keyword>
<dbReference type="Gene3D" id="1.25.40.10">
    <property type="entry name" value="Tetratricopeptide repeat domain"/>
    <property type="match status" value="2"/>
</dbReference>
<feature type="compositionally biased region" description="Polar residues" evidence="2">
    <location>
        <begin position="171"/>
        <end position="189"/>
    </location>
</feature>
<accession>A0A7Y0LCR7</accession>
<keyword evidence="1" id="KW-0175">Coiled coil</keyword>
<evidence type="ECO:0000256" key="1">
    <source>
        <dbReference type="SAM" id="Coils"/>
    </source>
</evidence>
<keyword evidence="3" id="KW-1133">Transmembrane helix</keyword>
<feature type="coiled-coil region" evidence="1">
    <location>
        <begin position="203"/>
        <end position="230"/>
    </location>
</feature>
<evidence type="ECO:0000256" key="3">
    <source>
        <dbReference type="SAM" id="Phobius"/>
    </source>
</evidence>
<comment type="caution">
    <text evidence="4">The sequence shown here is derived from an EMBL/GenBank/DDBJ whole genome shotgun (WGS) entry which is preliminary data.</text>
</comment>
<dbReference type="AlphaFoldDB" id="A0A7Y0LCR7"/>
<feature type="transmembrane region" description="Helical" evidence="3">
    <location>
        <begin position="38"/>
        <end position="59"/>
    </location>
</feature>
<evidence type="ECO:0000256" key="2">
    <source>
        <dbReference type="SAM" id="MobiDB-lite"/>
    </source>
</evidence>
<dbReference type="InterPro" id="IPR011990">
    <property type="entry name" value="TPR-like_helical_dom_sf"/>
</dbReference>
<evidence type="ECO:0008006" key="6">
    <source>
        <dbReference type="Google" id="ProtNLM"/>
    </source>
</evidence>
<feature type="region of interest" description="Disordered" evidence="2">
    <location>
        <begin position="149"/>
        <end position="189"/>
    </location>
</feature>
<evidence type="ECO:0000313" key="4">
    <source>
        <dbReference type="EMBL" id="NMP31927.1"/>
    </source>
</evidence>
<reference evidence="4 5" key="1">
    <citation type="submission" date="2020-04" db="EMBL/GenBank/DDBJ databases">
        <title>Thalassotalea sp. M1531, isolated from the surface of marine red alga.</title>
        <authorList>
            <person name="Pang L."/>
            <person name="Lu D.-C."/>
        </authorList>
    </citation>
    <scope>NUCLEOTIDE SEQUENCE [LARGE SCALE GENOMIC DNA]</scope>
    <source>
        <strain evidence="4 5">M1531</strain>
    </source>
</reference>
<protein>
    <recommendedName>
        <fullName evidence="6">Tetratricopeptide repeat protein</fullName>
    </recommendedName>
</protein>